<sequence>MSNSKKDTDDTIYTVERLLKSRTKKGHTEYFVQWKNWGPANNTWEPEENILDPRLIDEFNSNKKSPAKRGPKGGSVGSSSSVPTKRNSSGVPALTKQVTPPKRSRRSLDVPPKVLPKDEVSPSQVTGSTKRTSIRKSAVAATAKIASTVKNEWKKRKDEESEEEESEMSEKSTSEESMDEEEAHKMEDEIKETSIESEEGCITIRYPPKRLSDGAKPSVNTTMTSSQGSSKSETKKDRKNGSFNETLTEQQPLLSKFDDGSRQQQSMDEEENSLQIDESTSSGGEDEVKRTSKEDSKVEVTTFSATKHLVENSPDKLARMDSKDKPKDDHFFIAKNKQSTTPSTHTIVVVKTTEGDNKEKKTDSVESKVTRKFGNNEKPDIFAYNAKEEVHEFIEENGETSIAIVMNP</sequence>
<organism evidence="1 2">
    <name type="scientific">Rhabditophanes sp. KR3021</name>
    <dbReference type="NCBI Taxonomy" id="114890"/>
    <lineage>
        <taxon>Eukaryota</taxon>
        <taxon>Metazoa</taxon>
        <taxon>Ecdysozoa</taxon>
        <taxon>Nematoda</taxon>
        <taxon>Chromadorea</taxon>
        <taxon>Rhabditida</taxon>
        <taxon>Tylenchina</taxon>
        <taxon>Panagrolaimomorpha</taxon>
        <taxon>Strongyloidoidea</taxon>
        <taxon>Alloionematidae</taxon>
        <taxon>Rhabditophanes</taxon>
    </lineage>
</organism>
<dbReference type="Proteomes" id="UP000095286">
    <property type="component" value="Unplaced"/>
</dbReference>
<proteinExistence type="predicted"/>
<evidence type="ECO:0000313" key="2">
    <source>
        <dbReference type="WBParaSite" id="RSKR_0000369200.1"/>
    </source>
</evidence>
<reference evidence="2" key="1">
    <citation type="submission" date="2016-11" db="UniProtKB">
        <authorList>
            <consortium name="WormBaseParasite"/>
        </authorList>
    </citation>
    <scope>IDENTIFICATION</scope>
    <source>
        <strain evidence="2">KR3021</strain>
    </source>
</reference>
<evidence type="ECO:0000313" key="1">
    <source>
        <dbReference type="Proteomes" id="UP000095286"/>
    </source>
</evidence>
<protein>
    <submittedName>
        <fullName evidence="2">Chromo domain-containing protein</fullName>
    </submittedName>
</protein>
<dbReference type="WBParaSite" id="RSKR_0000369200.1">
    <property type="protein sequence ID" value="RSKR_0000369200.1"/>
    <property type="gene ID" value="RSKR_0000369200"/>
</dbReference>
<accession>A0AC35TRN2</accession>
<name>A0AC35TRN2_9BILA</name>